<dbReference type="CDD" id="cd01852">
    <property type="entry name" value="AIG1"/>
    <property type="match status" value="1"/>
</dbReference>
<evidence type="ECO:0000256" key="1">
    <source>
        <dbReference type="ARBA" id="ARBA00008535"/>
    </source>
</evidence>
<dbReference type="PROSITE" id="PS51720">
    <property type="entry name" value="G_AIG1"/>
    <property type="match status" value="1"/>
</dbReference>
<dbReference type="EMBL" id="JAINUG010000426">
    <property type="protein sequence ID" value="KAJ8371864.1"/>
    <property type="molecule type" value="Genomic_DNA"/>
</dbReference>
<evidence type="ECO:0000313" key="7">
    <source>
        <dbReference type="EMBL" id="KAJ8371864.1"/>
    </source>
</evidence>
<dbReference type="Gene3D" id="3.40.50.300">
    <property type="entry name" value="P-loop containing nucleotide triphosphate hydrolases"/>
    <property type="match status" value="1"/>
</dbReference>
<keyword evidence="8" id="KW-1185">Reference proteome</keyword>
<gene>
    <name evidence="7" type="ORF">AAFF_G00299020</name>
</gene>
<feature type="region of interest" description="Disordered" evidence="4">
    <location>
        <begin position="246"/>
        <end position="288"/>
    </location>
</feature>
<keyword evidence="5" id="KW-0812">Transmembrane</keyword>
<comment type="similarity">
    <text evidence="1">Belongs to the TRAFAC class TrmE-Era-EngA-EngB-Septin-like GTPase superfamily. AIG1/Toc34/Toc159-like paraseptin GTPase family. IAN subfamily.</text>
</comment>
<dbReference type="FunFam" id="3.40.50.300:FF:001809">
    <property type="entry name" value="Si:ch1073-365p7.2"/>
    <property type="match status" value="1"/>
</dbReference>
<evidence type="ECO:0000259" key="6">
    <source>
        <dbReference type="PROSITE" id="PS51720"/>
    </source>
</evidence>
<protein>
    <recommendedName>
        <fullName evidence="6">AIG1-type G domain-containing protein</fullName>
    </recommendedName>
</protein>
<dbReference type="Proteomes" id="UP001221898">
    <property type="component" value="Unassembled WGS sequence"/>
</dbReference>
<feature type="compositionally biased region" description="Basic and acidic residues" evidence="4">
    <location>
        <begin position="246"/>
        <end position="258"/>
    </location>
</feature>
<dbReference type="PANTHER" id="PTHR10903:SF107">
    <property type="entry name" value="GTPASE IMAP FAMILY MEMBER 4-LIKE-RELATED"/>
    <property type="match status" value="1"/>
</dbReference>
<dbReference type="AlphaFoldDB" id="A0AAD7R8H4"/>
<proteinExistence type="inferred from homology"/>
<dbReference type="Pfam" id="PF04548">
    <property type="entry name" value="AIG1"/>
    <property type="match status" value="1"/>
</dbReference>
<dbReference type="InterPro" id="IPR027417">
    <property type="entry name" value="P-loop_NTPase"/>
</dbReference>
<sequence length="399" mass="44354">MATSRRREGAPLLSELRLVLLGKRGAGKTAAGNTIFGKEEFRSEGVSCVKRHAEVAGRQVTVVDTPGWDRVSLQRTSEQAKQEMVRSVSLCAPGPHALLLAVPLEEFPEREKKAVKKHMDLIGERAWRHTVLLFTCEEELPWGGTIEEHIGKEKALQWLVEQCGGRYHVLNNAHGSPRTQVTELLERIEEMVAENGGDFYLPQVYHDIIESRTPREYTDLRLKYEEREQQLKQRWRKREEELQKQIEELSKTDSEPKQGMRKRRDSLDIPPDMAGEKAEEEQEGGGQRVDLEAVRMGFREAALAFMQHYVKPGVVIVVAIVGALIGAVAGSHRGPMGAVVGIAVGVVVALLLAALVRVEARAARNTASSPTMVQDRTQTRRDPVQRTPSTGTAAGGRAQ</sequence>
<keyword evidence="2" id="KW-0547">Nucleotide-binding</keyword>
<keyword evidence="5" id="KW-1133">Transmembrane helix</keyword>
<feature type="transmembrane region" description="Helical" evidence="5">
    <location>
        <begin position="336"/>
        <end position="356"/>
    </location>
</feature>
<keyword evidence="3" id="KW-0342">GTP-binding</keyword>
<feature type="region of interest" description="Disordered" evidence="4">
    <location>
        <begin position="365"/>
        <end position="399"/>
    </location>
</feature>
<evidence type="ECO:0000256" key="3">
    <source>
        <dbReference type="ARBA" id="ARBA00023134"/>
    </source>
</evidence>
<name>A0AAD7R8H4_9TELE</name>
<evidence type="ECO:0000313" key="8">
    <source>
        <dbReference type="Proteomes" id="UP001221898"/>
    </source>
</evidence>
<evidence type="ECO:0000256" key="2">
    <source>
        <dbReference type="ARBA" id="ARBA00022741"/>
    </source>
</evidence>
<evidence type="ECO:0000256" key="4">
    <source>
        <dbReference type="SAM" id="MobiDB-lite"/>
    </source>
</evidence>
<feature type="transmembrane region" description="Helical" evidence="5">
    <location>
        <begin position="309"/>
        <end position="330"/>
    </location>
</feature>
<organism evidence="7 8">
    <name type="scientific">Aldrovandia affinis</name>
    <dbReference type="NCBI Taxonomy" id="143900"/>
    <lineage>
        <taxon>Eukaryota</taxon>
        <taxon>Metazoa</taxon>
        <taxon>Chordata</taxon>
        <taxon>Craniata</taxon>
        <taxon>Vertebrata</taxon>
        <taxon>Euteleostomi</taxon>
        <taxon>Actinopterygii</taxon>
        <taxon>Neopterygii</taxon>
        <taxon>Teleostei</taxon>
        <taxon>Notacanthiformes</taxon>
        <taxon>Halosauridae</taxon>
        <taxon>Aldrovandia</taxon>
    </lineage>
</organism>
<reference evidence="7" key="1">
    <citation type="journal article" date="2023" name="Science">
        <title>Genome structures resolve the early diversification of teleost fishes.</title>
        <authorList>
            <person name="Parey E."/>
            <person name="Louis A."/>
            <person name="Montfort J."/>
            <person name="Bouchez O."/>
            <person name="Roques C."/>
            <person name="Iampietro C."/>
            <person name="Lluch J."/>
            <person name="Castinel A."/>
            <person name="Donnadieu C."/>
            <person name="Desvignes T."/>
            <person name="Floi Bucao C."/>
            <person name="Jouanno E."/>
            <person name="Wen M."/>
            <person name="Mejri S."/>
            <person name="Dirks R."/>
            <person name="Jansen H."/>
            <person name="Henkel C."/>
            <person name="Chen W.J."/>
            <person name="Zahm M."/>
            <person name="Cabau C."/>
            <person name="Klopp C."/>
            <person name="Thompson A.W."/>
            <person name="Robinson-Rechavi M."/>
            <person name="Braasch I."/>
            <person name="Lecointre G."/>
            <person name="Bobe J."/>
            <person name="Postlethwait J.H."/>
            <person name="Berthelot C."/>
            <person name="Roest Crollius H."/>
            <person name="Guiguen Y."/>
        </authorList>
    </citation>
    <scope>NUCLEOTIDE SEQUENCE</scope>
    <source>
        <strain evidence="7">NC1722</strain>
    </source>
</reference>
<comment type="caution">
    <text evidence="7">The sequence shown here is derived from an EMBL/GenBank/DDBJ whole genome shotgun (WGS) entry which is preliminary data.</text>
</comment>
<feature type="compositionally biased region" description="Polar residues" evidence="4">
    <location>
        <begin position="365"/>
        <end position="376"/>
    </location>
</feature>
<accession>A0AAD7R8H4</accession>
<feature type="domain" description="AIG1-type G" evidence="6">
    <location>
        <begin position="13"/>
        <end position="209"/>
    </location>
</feature>
<dbReference type="SUPFAM" id="SSF52540">
    <property type="entry name" value="P-loop containing nucleoside triphosphate hydrolases"/>
    <property type="match status" value="1"/>
</dbReference>
<dbReference type="InterPro" id="IPR045058">
    <property type="entry name" value="GIMA/IAN/Toc"/>
</dbReference>
<dbReference type="GO" id="GO:0005525">
    <property type="term" value="F:GTP binding"/>
    <property type="evidence" value="ECO:0007669"/>
    <property type="project" value="UniProtKB-KW"/>
</dbReference>
<dbReference type="InterPro" id="IPR006703">
    <property type="entry name" value="G_AIG1"/>
</dbReference>
<keyword evidence="5" id="KW-0472">Membrane</keyword>
<dbReference type="PANTHER" id="PTHR10903">
    <property type="entry name" value="GTPASE, IMAP FAMILY MEMBER-RELATED"/>
    <property type="match status" value="1"/>
</dbReference>
<evidence type="ECO:0000256" key="5">
    <source>
        <dbReference type="SAM" id="Phobius"/>
    </source>
</evidence>